<dbReference type="PATRIC" id="fig|1114963.3.peg.3429"/>
<name>A0A0J7XNV1_9SPHN</name>
<evidence type="ECO:0000313" key="1">
    <source>
        <dbReference type="EMBL" id="KMS53626.1"/>
    </source>
</evidence>
<sequence length="204" mass="22401">MFFLYALTLTSTLQHPDTANADPAGVSEADAINCRLDVPGYMPFAMAINGEEKLAQKRRWKRVVSRNALMNEYELPQPITVAGTYSTRRIAFTSDAILAILDLPDPATVARAEQVDNAMSADPMIDALLATDKTRAQAEGAVPFHKFLGERIVKDVTEPAEKDESYGSHMVVARTISNATTHPGKTFYGCSYRFEMLDKDGAPL</sequence>
<dbReference type="OrthoDB" id="7186639at2"/>
<organism evidence="1 2">
    <name type="scientific">Novosphingobium barchaimii LL02</name>
    <dbReference type="NCBI Taxonomy" id="1114963"/>
    <lineage>
        <taxon>Bacteria</taxon>
        <taxon>Pseudomonadati</taxon>
        <taxon>Pseudomonadota</taxon>
        <taxon>Alphaproteobacteria</taxon>
        <taxon>Sphingomonadales</taxon>
        <taxon>Sphingomonadaceae</taxon>
        <taxon>Novosphingobium</taxon>
    </lineage>
</organism>
<protein>
    <submittedName>
        <fullName evidence="1">Uncharacterized protein</fullName>
    </submittedName>
</protein>
<comment type="caution">
    <text evidence="1">The sequence shown here is derived from an EMBL/GenBank/DDBJ whole genome shotgun (WGS) entry which is preliminary data.</text>
</comment>
<accession>A0A0J7XNV1</accession>
<dbReference type="Proteomes" id="UP000052268">
    <property type="component" value="Unassembled WGS sequence"/>
</dbReference>
<dbReference type="AlphaFoldDB" id="A0A0J7XNV1"/>
<dbReference type="RefSeq" id="WP_059152503.1">
    <property type="nucleotide sequence ID" value="NZ_KQ130455.1"/>
</dbReference>
<evidence type="ECO:0000313" key="2">
    <source>
        <dbReference type="Proteomes" id="UP000052268"/>
    </source>
</evidence>
<reference evidence="1 2" key="1">
    <citation type="journal article" date="2015" name="G3 (Bethesda)">
        <title>Insights into Ongoing Evolution of the Hexachlorocyclohexane Catabolic Pathway from Comparative Genomics of Ten Sphingomonadaceae Strains.</title>
        <authorList>
            <person name="Pearce S.L."/>
            <person name="Oakeshott J.G."/>
            <person name="Pandey G."/>
        </authorList>
    </citation>
    <scope>NUCLEOTIDE SEQUENCE [LARGE SCALE GENOMIC DNA]</scope>
    <source>
        <strain evidence="1 2">LL02</strain>
    </source>
</reference>
<keyword evidence="2" id="KW-1185">Reference proteome</keyword>
<gene>
    <name evidence="1" type="ORF">V474_22945</name>
</gene>
<dbReference type="EMBL" id="JACU01000007">
    <property type="protein sequence ID" value="KMS53626.1"/>
    <property type="molecule type" value="Genomic_DNA"/>
</dbReference>
<proteinExistence type="predicted"/>